<proteinExistence type="predicted"/>
<dbReference type="Pfam" id="PF00496">
    <property type="entry name" value="SBP_bac_5"/>
    <property type="match status" value="1"/>
</dbReference>
<name>A0A510V2I3_9CELL</name>
<dbReference type="Proteomes" id="UP000321118">
    <property type="component" value="Unassembled WGS sequence"/>
</dbReference>
<evidence type="ECO:0000259" key="2">
    <source>
        <dbReference type="Pfam" id="PF00496"/>
    </source>
</evidence>
<protein>
    <submittedName>
        <fullName evidence="3">Peptide ABC transporter permease</fullName>
    </submittedName>
</protein>
<evidence type="ECO:0000256" key="1">
    <source>
        <dbReference type="SAM" id="SignalP"/>
    </source>
</evidence>
<dbReference type="InterPro" id="IPR030678">
    <property type="entry name" value="Peptide/Ni-bd"/>
</dbReference>
<gene>
    <name evidence="3" type="ORF">CXY01_16220</name>
</gene>
<feature type="chain" id="PRO_5039312717" evidence="1">
    <location>
        <begin position="30"/>
        <end position="545"/>
    </location>
</feature>
<dbReference type="GO" id="GO:0042597">
    <property type="term" value="C:periplasmic space"/>
    <property type="evidence" value="ECO:0007669"/>
    <property type="project" value="UniProtKB-ARBA"/>
</dbReference>
<dbReference type="AlphaFoldDB" id="A0A510V2I3"/>
<dbReference type="Gene3D" id="3.10.105.10">
    <property type="entry name" value="Dipeptide-binding Protein, Domain 3"/>
    <property type="match status" value="1"/>
</dbReference>
<dbReference type="OrthoDB" id="5240629at2"/>
<dbReference type="GO" id="GO:0043190">
    <property type="term" value="C:ATP-binding cassette (ABC) transporter complex"/>
    <property type="evidence" value="ECO:0007669"/>
    <property type="project" value="InterPro"/>
</dbReference>
<feature type="signal peptide" evidence="1">
    <location>
        <begin position="1"/>
        <end position="29"/>
    </location>
</feature>
<dbReference type="EMBL" id="BJUB01000004">
    <property type="protein sequence ID" value="GEK21102.1"/>
    <property type="molecule type" value="Genomic_DNA"/>
</dbReference>
<dbReference type="Gene3D" id="3.40.190.10">
    <property type="entry name" value="Periplasmic binding protein-like II"/>
    <property type="match status" value="1"/>
</dbReference>
<organism evidence="3 4">
    <name type="scientific">Cellulomonas xylanilytica</name>
    <dbReference type="NCBI Taxonomy" id="233583"/>
    <lineage>
        <taxon>Bacteria</taxon>
        <taxon>Bacillati</taxon>
        <taxon>Actinomycetota</taxon>
        <taxon>Actinomycetes</taxon>
        <taxon>Micrococcales</taxon>
        <taxon>Cellulomonadaceae</taxon>
        <taxon>Cellulomonas</taxon>
    </lineage>
</organism>
<dbReference type="PROSITE" id="PS51257">
    <property type="entry name" value="PROKAR_LIPOPROTEIN"/>
    <property type="match status" value="1"/>
</dbReference>
<dbReference type="InterPro" id="IPR000914">
    <property type="entry name" value="SBP_5_dom"/>
</dbReference>
<sequence length="545" mass="57277">MLRSTRARSVLLTTLVVPALLLTACSSSGAPASAPTSSSSATATPGGTLRFALGASPSGVDPQQVGSNVSIYIARQLADSLTDQDPETGEIVPWLAQSWEVSDDLTRFTFHLRDDVTFSDGTPLTATTVKANLDALVGPLAASAPLAGSYLAGYQETTVDDEHTVTVVFTTPNAQFLQATSTVSLAILSDATAAVDPAARLQGEVVGSGPFELESYTQDQGATIVRRGGYAWPSEVSENPGEAYLDQIDFSIVPESGVRSGGLASDQFDAVGDVLPQDVPQVEGSGGAVLTRTNPGVAFVLQPNVSAGPLADPEVRAAVQVAINRQELVDTVLSEAFLPATSVLASTTPGYVDLSDELAFDQDGAADALDDAGWTPGADGIREKDGEKLSFDVVYAPLFTGSQAVLELTQQQLKAVGVDLQVRQQTPAEQQAALAAGDYDTYYYNVTRADGDILRTQFSSKFRNINKRPADTVLDPLLDAQLAQADPARRAEDLGTAQRAILEDGYAIPLFELAQSIGVGPDVHGLAFDASSRLLFHDTWIGADR</sequence>
<dbReference type="CDD" id="cd08492">
    <property type="entry name" value="PBP2_NikA_DppA_OppA_like_15"/>
    <property type="match status" value="1"/>
</dbReference>
<dbReference type="GO" id="GO:1904680">
    <property type="term" value="F:peptide transmembrane transporter activity"/>
    <property type="evidence" value="ECO:0007669"/>
    <property type="project" value="TreeGrafter"/>
</dbReference>
<dbReference type="PANTHER" id="PTHR30290">
    <property type="entry name" value="PERIPLASMIC BINDING COMPONENT OF ABC TRANSPORTER"/>
    <property type="match status" value="1"/>
</dbReference>
<comment type="caution">
    <text evidence="3">The sequence shown here is derived from an EMBL/GenBank/DDBJ whole genome shotgun (WGS) entry which is preliminary data.</text>
</comment>
<evidence type="ECO:0000313" key="3">
    <source>
        <dbReference type="EMBL" id="GEK21102.1"/>
    </source>
</evidence>
<dbReference type="GO" id="GO:0015833">
    <property type="term" value="P:peptide transport"/>
    <property type="evidence" value="ECO:0007669"/>
    <property type="project" value="TreeGrafter"/>
</dbReference>
<reference evidence="3 4" key="1">
    <citation type="submission" date="2019-07" db="EMBL/GenBank/DDBJ databases">
        <title>Whole genome shotgun sequence of Cellulomonas xylanilytica NBRC 101102.</title>
        <authorList>
            <person name="Hosoyama A."/>
            <person name="Uohara A."/>
            <person name="Ohji S."/>
            <person name="Ichikawa N."/>
        </authorList>
    </citation>
    <scope>NUCLEOTIDE SEQUENCE [LARGE SCALE GENOMIC DNA]</scope>
    <source>
        <strain evidence="3 4">NBRC 101102</strain>
    </source>
</reference>
<dbReference type="RefSeq" id="WP_146926899.1">
    <property type="nucleotide sequence ID" value="NZ_BJUB01000004.1"/>
</dbReference>
<dbReference type="PIRSF" id="PIRSF002741">
    <property type="entry name" value="MppA"/>
    <property type="match status" value="1"/>
</dbReference>
<accession>A0A510V2I3</accession>
<keyword evidence="4" id="KW-1185">Reference proteome</keyword>
<dbReference type="SUPFAM" id="SSF53850">
    <property type="entry name" value="Periplasmic binding protein-like II"/>
    <property type="match status" value="1"/>
</dbReference>
<keyword evidence="1" id="KW-0732">Signal</keyword>
<feature type="domain" description="Solute-binding protein family 5" evidence="2">
    <location>
        <begin position="90"/>
        <end position="447"/>
    </location>
</feature>
<evidence type="ECO:0000313" key="4">
    <source>
        <dbReference type="Proteomes" id="UP000321118"/>
    </source>
</evidence>
<dbReference type="InterPro" id="IPR039424">
    <property type="entry name" value="SBP_5"/>
</dbReference>